<feature type="compositionally biased region" description="Polar residues" evidence="1">
    <location>
        <begin position="76"/>
        <end position="92"/>
    </location>
</feature>
<dbReference type="AlphaFoldDB" id="A0A5A7RE55"/>
<evidence type="ECO:0000313" key="3">
    <source>
        <dbReference type="Proteomes" id="UP000325081"/>
    </source>
</evidence>
<organism evidence="2 3">
    <name type="scientific">Striga asiatica</name>
    <name type="common">Asiatic witchweed</name>
    <name type="synonym">Buchnera asiatica</name>
    <dbReference type="NCBI Taxonomy" id="4170"/>
    <lineage>
        <taxon>Eukaryota</taxon>
        <taxon>Viridiplantae</taxon>
        <taxon>Streptophyta</taxon>
        <taxon>Embryophyta</taxon>
        <taxon>Tracheophyta</taxon>
        <taxon>Spermatophyta</taxon>
        <taxon>Magnoliopsida</taxon>
        <taxon>eudicotyledons</taxon>
        <taxon>Gunneridae</taxon>
        <taxon>Pentapetalae</taxon>
        <taxon>asterids</taxon>
        <taxon>lamiids</taxon>
        <taxon>Lamiales</taxon>
        <taxon>Orobanchaceae</taxon>
        <taxon>Buchnereae</taxon>
        <taxon>Striga</taxon>
    </lineage>
</organism>
<sequence length="117" mass="12528">MAAAATGDWTGAFSDGACLAEFVSGDGLRRRGGGFSKFVDLKIKLKQLDRSDKESNSDTNFELPKAISQKKELTTGKPTQQTTSDKLQTPVSANPKKGRTARGSLPPSTTRQQPEKG</sequence>
<protein>
    <submittedName>
        <fullName evidence="2">Cytochrome c oxidase biogenesis protein Cmc1-like</fullName>
    </submittedName>
</protein>
<proteinExistence type="predicted"/>
<name>A0A5A7RE55_STRAF</name>
<feature type="region of interest" description="Disordered" evidence="1">
    <location>
        <begin position="48"/>
        <end position="117"/>
    </location>
</feature>
<keyword evidence="3" id="KW-1185">Reference proteome</keyword>
<dbReference type="EMBL" id="BKCP01011514">
    <property type="protein sequence ID" value="GER54734.1"/>
    <property type="molecule type" value="Genomic_DNA"/>
</dbReference>
<dbReference type="Proteomes" id="UP000325081">
    <property type="component" value="Unassembled WGS sequence"/>
</dbReference>
<feature type="compositionally biased region" description="Polar residues" evidence="1">
    <location>
        <begin position="106"/>
        <end position="117"/>
    </location>
</feature>
<reference evidence="3" key="1">
    <citation type="journal article" date="2019" name="Curr. Biol.">
        <title>Genome Sequence of Striga asiatica Provides Insight into the Evolution of Plant Parasitism.</title>
        <authorList>
            <person name="Yoshida S."/>
            <person name="Kim S."/>
            <person name="Wafula E.K."/>
            <person name="Tanskanen J."/>
            <person name="Kim Y.M."/>
            <person name="Honaas L."/>
            <person name="Yang Z."/>
            <person name="Spallek T."/>
            <person name="Conn C.E."/>
            <person name="Ichihashi Y."/>
            <person name="Cheong K."/>
            <person name="Cui S."/>
            <person name="Der J.P."/>
            <person name="Gundlach H."/>
            <person name="Jiao Y."/>
            <person name="Hori C."/>
            <person name="Ishida J.K."/>
            <person name="Kasahara H."/>
            <person name="Kiba T."/>
            <person name="Kim M.S."/>
            <person name="Koo N."/>
            <person name="Laohavisit A."/>
            <person name="Lee Y.H."/>
            <person name="Lumba S."/>
            <person name="McCourt P."/>
            <person name="Mortimer J.C."/>
            <person name="Mutuku J.M."/>
            <person name="Nomura T."/>
            <person name="Sasaki-Sekimoto Y."/>
            <person name="Seto Y."/>
            <person name="Wang Y."/>
            <person name="Wakatake T."/>
            <person name="Sakakibara H."/>
            <person name="Demura T."/>
            <person name="Yamaguchi S."/>
            <person name="Yoneyama K."/>
            <person name="Manabe R.I."/>
            <person name="Nelson D.C."/>
            <person name="Schulman A.H."/>
            <person name="Timko M.P."/>
            <person name="dePamphilis C.W."/>
            <person name="Choi D."/>
            <person name="Shirasu K."/>
        </authorList>
    </citation>
    <scope>NUCLEOTIDE SEQUENCE [LARGE SCALE GENOMIC DNA]</scope>
    <source>
        <strain evidence="3">cv. UVA1</strain>
    </source>
</reference>
<evidence type="ECO:0000256" key="1">
    <source>
        <dbReference type="SAM" id="MobiDB-lite"/>
    </source>
</evidence>
<gene>
    <name evidence="2" type="ORF">STAS_32359</name>
</gene>
<accession>A0A5A7RE55</accession>
<comment type="caution">
    <text evidence="2">The sequence shown here is derived from an EMBL/GenBank/DDBJ whole genome shotgun (WGS) entry which is preliminary data.</text>
</comment>
<evidence type="ECO:0000313" key="2">
    <source>
        <dbReference type="EMBL" id="GER54734.1"/>
    </source>
</evidence>